<keyword evidence="4" id="KW-1185">Reference proteome</keyword>
<accession>A0ABR7S0A2</accession>
<feature type="domain" description="Microcin J25-processing protein McjB C-terminal" evidence="2">
    <location>
        <begin position="34"/>
        <end position="144"/>
    </location>
</feature>
<dbReference type="Proteomes" id="UP000744555">
    <property type="component" value="Unassembled WGS sequence"/>
</dbReference>
<feature type="transmembrane region" description="Helical" evidence="1">
    <location>
        <begin position="20"/>
        <end position="39"/>
    </location>
</feature>
<dbReference type="NCBIfam" id="NF033537">
    <property type="entry name" value="lasso_biosyn_B2"/>
    <property type="match status" value="1"/>
</dbReference>
<comment type="caution">
    <text evidence="3">The sequence shown here is derived from an EMBL/GenBank/DDBJ whole genome shotgun (WGS) entry which is preliminary data.</text>
</comment>
<sequence>MPPGILGRFVRRPAAEQWRLLFAWIMLGFSRALIVTIPFRHIAPVLGRRSSELAGAQHVTPQQQAQALVIGEIIQRAARHTPWDANCFAQAITARVLLGAKRIPHTLHFGVARDESGRLEAHAWVCAGQTYVTGGKVCARFTVVGSFMAGPLSDNPKSR</sequence>
<name>A0ABR7S0A2_AQUAC</name>
<gene>
    <name evidence="3" type="ORF">A9179_07635</name>
</gene>
<proteinExistence type="predicted"/>
<evidence type="ECO:0000256" key="1">
    <source>
        <dbReference type="SAM" id="Phobius"/>
    </source>
</evidence>
<keyword evidence="1" id="KW-0472">Membrane</keyword>
<dbReference type="InterPro" id="IPR053521">
    <property type="entry name" value="McjB-like"/>
</dbReference>
<organism evidence="3 4">
    <name type="scientific">Aquipseudomonas alcaligenes</name>
    <name type="common">Pseudomonas alcaligenes</name>
    <dbReference type="NCBI Taxonomy" id="43263"/>
    <lineage>
        <taxon>Bacteria</taxon>
        <taxon>Pseudomonadati</taxon>
        <taxon>Pseudomonadota</taxon>
        <taxon>Gammaproteobacteria</taxon>
        <taxon>Pseudomonadales</taxon>
        <taxon>Pseudomonadaceae</taxon>
        <taxon>Aquipseudomonas</taxon>
    </lineage>
</organism>
<dbReference type="EMBL" id="LZEU01000001">
    <property type="protein sequence ID" value="MBC9250142.1"/>
    <property type="molecule type" value="Genomic_DNA"/>
</dbReference>
<dbReference type="Pfam" id="PF13471">
    <property type="entry name" value="Transglut_core3"/>
    <property type="match status" value="1"/>
</dbReference>
<keyword evidence="1" id="KW-0812">Transmembrane</keyword>
<dbReference type="InterPro" id="IPR032708">
    <property type="entry name" value="McjB_C"/>
</dbReference>
<reference evidence="3 4" key="1">
    <citation type="submission" date="2016-06" db="EMBL/GenBank/DDBJ databases">
        <authorList>
            <person name="Ramos C."/>
            <person name="Pintado A."/>
            <person name="Crespo-Gomez J.I."/>
        </authorList>
    </citation>
    <scope>NUCLEOTIDE SEQUENCE [LARGE SCALE GENOMIC DNA]</scope>
    <source>
        <strain evidence="3 4">AVO110</strain>
    </source>
</reference>
<protein>
    <recommendedName>
        <fullName evidence="2">Microcin J25-processing protein McjB C-terminal domain-containing protein</fullName>
    </recommendedName>
</protein>
<dbReference type="RefSeq" id="WP_187805248.1">
    <property type="nucleotide sequence ID" value="NZ_LZEU01000001.1"/>
</dbReference>
<evidence type="ECO:0000313" key="4">
    <source>
        <dbReference type="Proteomes" id="UP000744555"/>
    </source>
</evidence>
<keyword evidence="1" id="KW-1133">Transmembrane helix</keyword>
<evidence type="ECO:0000259" key="2">
    <source>
        <dbReference type="Pfam" id="PF13471"/>
    </source>
</evidence>
<evidence type="ECO:0000313" key="3">
    <source>
        <dbReference type="EMBL" id="MBC9250142.1"/>
    </source>
</evidence>